<reference evidence="1 2" key="1">
    <citation type="journal article" date="2022" name="bioRxiv">
        <title>The genome of the oomycete Peronosclerospora sorghi, a cosmopolitan pathogen of maize and sorghum, is inflated with dispersed pseudogenes.</title>
        <authorList>
            <person name="Fletcher K."/>
            <person name="Martin F."/>
            <person name="Isakeit T."/>
            <person name="Cavanaugh K."/>
            <person name="Magill C."/>
            <person name="Michelmore R."/>
        </authorList>
    </citation>
    <scope>NUCLEOTIDE SEQUENCE [LARGE SCALE GENOMIC DNA]</scope>
    <source>
        <strain evidence="1">P6</strain>
    </source>
</reference>
<comment type="caution">
    <text evidence="1">The sequence shown here is derived from an EMBL/GenBank/DDBJ whole genome shotgun (WGS) entry which is preliminary data.</text>
</comment>
<evidence type="ECO:0000313" key="2">
    <source>
        <dbReference type="Proteomes" id="UP001163321"/>
    </source>
</evidence>
<dbReference type="EMBL" id="CM047585">
    <property type="protein sequence ID" value="KAI9910996.1"/>
    <property type="molecule type" value="Genomic_DNA"/>
</dbReference>
<gene>
    <name evidence="1" type="ORF">PsorP6_010090</name>
</gene>
<name>A0ACC0VZ29_9STRA</name>
<proteinExistence type="predicted"/>
<sequence>MRGPVEPVAIIVPVDEVHHEEDFETMRMTPVYWPALEEMVVCRSKWVYAQRHYGLSPYTSETATILECAFDCTRLKRLMEIKSKNPRGFFISPASFSEVDMATRVEKDFTLSITVEGHFVEFKGVQAIVQYKRLLAVTTSFTSKCRVYREIRVRVLIPMFAALERCDGIGPNYMKIVEGY</sequence>
<keyword evidence="2" id="KW-1185">Reference proteome</keyword>
<dbReference type="Proteomes" id="UP001163321">
    <property type="component" value="Chromosome 6"/>
</dbReference>
<accession>A0ACC0VZ29</accession>
<protein>
    <submittedName>
        <fullName evidence="1">Uncharacterized protein</fullName>
    </submittedName>
</protein>
<organism evidence="1 2">
    <name type="scientific">Peronosclerospora sorghi</name>
    <dbReference type="NCBI Taxonomy" id="230839"/>
    <lineage>
        <taxon>Eukaryota</taxon>
        <taxon>Sar</taxon>
        <taxon>Stramenopiles</taxon>
        <taxon>Oomycota</taxon>
        <taxon>Peronosporomycetes</taxon>
        <taxon>Peronosporales</taxon>
        <taxon>Peronosporaceae</taxon>
        <taxon>Peronosclerospora</taxon>
    </lineage>
</organism>
<evidence type="ECO:0000313" key="1">
    <source>
        <dbReference type="EMBL" id="KAI9910996.1"/>
    </source>
</evidence>